<evidence type="ECO:0000313" key="2">
    <source>
        <dbReference type="Proteomes" id="UP000016930"/>
    </source>
</evidence>
<dbReference type="HOGENOM" id="CLU_1447502_0_0_1"/>
<proteinExistence type="predicted"/>
<reference evidence="1 2" key="1">
    <citation type="journal article" date="2012" name="Proc. Natl. Acad. Sci. U.S.A.">
        <title>Comparative genomics of Ceriporiopsis subvermispora and Phanerochaete chrysosporium provide insight into selective ligninolysis.</title>
        <authorList>
            <person name="Fernandez-Fueyo E."/>
            <person name="Ruiz-Duenas F.J."/>
            <person name="Ferreira P."/>
            <person name="Floudas D."/>
            <person name="Hibbett D.S."/>
            <person name="Canessa P."/>
            <person name="Larrondo L.F."/>
            <person name="James T.Y."/>
            <person name="Seelenfreund D."/>
            <person name="Lobos S."/>
            <person name="Polanco R."/>
            <person name="Tello M."/>
            <person name="Honda Y."/>
            <person name="Watanabe T."/>
            <person name="Watanabe T."/>
            <person name="Ryu J.S."/>
            <person name="Kubicek C.P."/>
            <person name="Schmoll M."/>
            <person name="Gaskell J."/>
            <person name="Hammel K.E."/>
            <person name="St John F.J."/>
            <person name="Vanden Wymelenberg A."/>
            <person name="Sabat G."/>
            <person name="Splinter BonDurant S."/>
            <person name="Syed K."/>
            <person name="Yadav J.S."/>
            <person name="Doddapaneni H."/>
            <person name="Subramanian V."/>
            <person name="Lavin J.L."/>
            <person name="Oguiza J.A."/>
            <person name="Perez G."/>
            <person name="Pisabarro A.G."/>
            <person name="Ramirez L."/>
            <person name="Santoyo F."/>
            <person name="Master E."/>
            <person name="Coutinho P.M."/>
            <person name="Henrissat B."/>
            <person name="Lombard V."/>
            <person name="Magnuson J.K."/>
            <person name="Kuees U."/>
            <person name="Hori C."/>
            <person name="Igarashi K."/>
            <person name="Samejima M."/>
            <person name="Held B.W."/>
            <person name="Barry K.W."/>
            <person name="LaButti K.M."/>
            <person name="Lapidus A."/>
            <person name="Lindquist E.A."/>
            <person name="Lucas S.M."/>
            <person name="Riley R."/>
            <person name="Salamov A.A."/>
            <person name="Hoffmeister D."/>
            <person name="Schwenk D."/>
            <person name="Hadar Y."/>
            <person name="Yarden O."/>
            <person name="de Vries R.P."/>
            <person name="Wiebenga A."/>
            <person name="Stenlid J."/>
            <person name="Eastwood D."/>
            <person name="Grigoriev I.V."/>
            <person name="Berka R.M."/>
            <person name="Blanchette R.A."/>
            <person name="Kersten P."/>
            <person name="Martinez A.T."/>
            <person name="Vicuna R."/>
            <person name="Cullen D."/>
        </authorList>
    </citation>
    <scope>NUCLEOTIDE SEQUENCE [LARGE SCALE GENOMIC DNA]</scope>
    <source>
        <strain evidence="1 2">B</strain>
    </source>
</reference>
<dbReference type="AlphaFoldDB" id="M2QIY9"/>
<keyword evidence="2" id="KW-1185">Reference proteome</keyword>
<dbReference type="EMBL" id="KB445813">
    <property type="protein sequence ID" value="EMD32070.1"/>
    <property type="molecule type" value="Genomic_DNA"/>
</dbReference>
<gene>
    <name evidence="1" type="ORF">CERSUDRAFT_99769</name>
</gene>
<dbReference type="Proteomes" id="UP000016930">
    <property type="component" value="Unassembled WGS sequence"/>
</dbReference>
<accession>M2QIY9</accession>
<evidence type="ECO:0000313" key="1">
    <source>
        <dbReference type="EMBL" id="EMD32070.1"/>
    </source>
</evidence>
<sequence length="187" mass="20377">MNLVHVTHTHTVYHHAPVRTSSIASRSRVAPPPTGAGHAALTSRRGAAMRAAAIRCCARCTSYASKDQLEGGAKAAVEAVRMWSARNGLGSRDVCVVSFIQVMRRAELPIWLHGLESRRSPPPAMLPGAGSILGPTCTRRPTPLFTHICDIPPGKHTDRPDDVKEVVRDMQTSQTTAYPRDLSFHER</sequence>
<organism evidence="1 2">
    <name type="scientific">Ceriporiopsis subvermispora (strain B)</name>
    <name type="common">White-rot fungus</name>
    <name type="synonym">Gelatoporia subvermispora</name>
    <dbReference type="NCBI Taxonomy" id="914234"/>
    <lineage>
        <taxon>Eukaryota</taxon>
        <taxon>Fungi</taxon>
        <taxon>Dikarya</taxon>
        <taxon>Basidiomycota</taxon>
        <taxon>Agaricomycotina</taxon>
        <taxon>Agaricomycetes</taxon>
        <taxon>Polyporales</taxon>
        <taxon>Gelatoporiaceae</taxon>
        <taxon>Gelatoporia</taxon>
    </lineage>
</organism>
<name>M2QIY9_CERS8</name>
<protein>
    <submittedName>
        <fullName evidence="1">Uncharacterized protein</fullName>
    </submittedName>
</protein>